<sequence>MHFSKTFVALLCTVFATVQANPVKRQSFNAEATYYDPDGGFGACGTQLQNSDFAVALSEDTWESITVDYNGASVTVTVEDLCPGCSGDNIGLVEAAMAALDANYVNDGIIPVTWFFD</sequence>
<reference evidence="4" key="1">
    <citation type="submission" date="2023-03" db="EMBL/GenBank/DDBJ databases">
        <title>Massive genome expansion in bonnet fungi (Mycena s.s.) driven by repeated elements and novel gene families across ecological guilds.</title>
        <authorList>
            <consortium name="Lawrence Berkeley National Laboratory"/>
            <person name="Harder C.B."/>
            <person name="Miyauchi S."/>
            <person name="Viragh M."/>
            <person name="Kuo A."/>
            <person name="Thoen E."/>
            <person name="Andreopoulos B."/>
            <person name="Lu D."/>
            <person name="Skrede I."/>
            <person name="Drula E."/>
            <person name="Henrissat B."/>
            <person name="Morin E."/>
            <person name="Kohler A."/>
            <person name="Barry K."/>
            <person name="LaButti K."/>
            <person name="Morin E."/>
            <person name="Salamov A."/>
            <person name="Lipzen A."/>
            <person name="Mereny Z."/>
            <person name="Hegedus B."/>
            <person name="Baldrian P."/>
            <person name="Stursova M."/>
            <person name="Weitz H."/>
            <person name="Taylor A."/>
            <person name="Grigoriev I.V."/>
            <person name="Nagy L.G."/>
            <person name="Martin F."/>
            <person name="Kauserud H."/>
        </authorList>
    </citation>
    <scope>NUCLEOTIDE SEQUENCE</scope>
    <source>
        <strain evidence="4">CBHHK188m</strain>
    </source>
</reference>
<organism evidence="4 5">
    <name type="scientific">Mycena maculata</name>
    <dbReference type="NCBI Taxonomy" id="230809"/>
    <lineage>
        <taxon>Eukaryota</taxon>
        <taxon>Fungi</taxon>
        <taxon>Dikarya</taxon>
        <taxon>Basidiomycota</taxon>
        <taxon>Agaricomycotina</taxon>
        <taxon>Agaricomycetes</taxon>
        <taxon>Agaricomycetidae</taxon>
        <taxon>Agaricales</taxon>
        <taxon>Marasmiineae</taxon>
        <taxon>Mycenaceae</taxon>
        <taxon>Mycena</taxon>
    </lineage>
</organism>
<evidence type="ECO:0000313" key="5">
    <source>
        <dbReference type="Proteomes" id="UP001215280"/>
    </source>
</evidence>
<evidence type="ECO:0000256" key="1">
    <source>
        <dbReference type="ARBA" id="ARBA00022729"/>
    </source>
</evidence>
<dbReference type="PANTHER" id="PTHR31836:SF28">
    <property type="entry name" value="SRCR DOMAIN-CONTAINING PROTEIN-RELATED"/>
    <property type="match status" value="1"/>
</dbReference>
<dbReference type="InterPro" id="IPR051477">
    <property type="entry name" value="Expansin_CellWall"/>
</dbReference>
<gene>
    <name evidence="4" type="ORF">DFH07DRAFT_966468</name>
</gene>
<protein>
    <submittedName>
        <fullName evidence="4">Non-catalytic module family EXPN protein</fullName>
    </submittedName>
</protein>
<feature type="chain" id="PRO_5042045938" evidence="2">
    <location>
        <begin position="21"/>
        <end position="117"/>
    </location>
</feature>
<keyword evidence="5" id="KW-1185">Reference proteome</keyword>
<proteinExistence type="predicted"/>
<dbReference type="Gene3D" id="2.40.40.10">
    <property type="entry name" value="RlpA-like domain"/>
    <property type="match status" value="1"/>
</dbReference>
<dbReference type="Pfam" id="PF03330">
    <property type="entry name" value="DPBB_1"/>
    <property type="match status" value="1"/>
</dbReference>
<feature type="domain" description="RlpA-like protein double-psi beta-barrel" evidence="3">
    <location>
        <begin position="30"/>
        <end position="113"/>
    </location>
</feature>
<dbReference type="AlphaFoldDB" id="A0AAD7I8F3"/>
<keyword evidence="1 2" id="KW-0732">Signal</keyword>
<comment type="caution">
    <text evidence="4">The sequence shown here is derived from an EMBL/GenBank/DDBJ whole genome shotgun (WGS) entry which is preliminary data.</text>
</comment>
<name>A0AAD7I8F3_9AGAR</name>
<evidence type="ECO:0000259" key="3">
    <source>
        <dbReference type="Pfam" id="PF03330"/>
    </source>
</evidence>
<evidence type="ECO:0000256" key="2">
    <source>
        <dbReference type="SAM" id="SignalP"/>
    </source>
</evidence>
<dbReference type="InterPro" id="IPR036908">
    <property type="entry name" value="RlpA-like_sf"/>
</dbReference>
<dbReference type="PANTHER" id="PTHR31836">
    <property type="match status" value="1"/>
</dbReference>
<dbReference type="CDD" id="cd22191">
    <property type="entry name" value="DPBB_RlpA_EXP_N-like"/>
    <property type="match status" value="1"/>
</dbReference>
<evidence type="ECO:0000313" key="4">
    <source>
        <dbReference type="EMBL" id="KAJ7737413.1"/>
    </source>
</evidence>
<accession>A0AAD7I8F3</accession>
<dbReference type="InterPro" id="IPR009009">
    <property type="entry name" value="RlpA-like_DPBB"/>
</dbReference>
<dbReference type="EMBL" id="JARJLG010000143">
    <property type="protein sequence ID" value="KAJ7737413.1"/>
    <property type="molecule type" value="Genomic_DNA"/>
</dbReference>
<feature type="signal peptide" evidence="2">
    <location>
        <begin position="1"/>
        <end position="20"/>
    </location>
</feature>
<dbReference type="SUPFAM" id="SSF50685">
    <property type="entry name" value="Barwin-like endoglucanases"/>
    <property type="match status" value="1"/>
</dbReference>
<dbReference type="Proteomes" id="UP001215280">
    <property type="component" value="Unassembled WGS sequence"/>
</dbReference>